<keyword evidence="1" id="KW-0732">Signal</keyword>
<dbReference type="Gene3D" id="3.40.50.880">
    <property type="match status" value="1"/>
</dbReference>
<organism evidence="3 4">
    <name type="scientific">Chelatococcus reniformis</name>
    <dbReference type="NCBI Taxonomy" id="1494448"/>
    <lineage>
        <taxon>Bacteria</taxon>
        <taxon>Pseudomonadati</taxon>
        <taxon>Pseudomonadota</taxon>
        <taxon>Alphaproteobacteria</taxon>
        <taxon>Hyphomicrobiales</taxon>
        <taxon>Chelatococcaceae</taxon>
        <taxon>Chelatococcus</taxon>
    </lineage>
</organism>
<reference evidence="3" key="1">
    <citation type="journal article" date="2014" name="Int. J. Syst. Evol. Microbiol.">
        <title>Complete genome sequence of Corynebacterium casei LMG S-19264T (=DSM 44701T), isolated from a smear-ripened cheese.</title>
        <authorList>
            <consortium name="US DOE Joint Genome Institute (JGI-PGF)"/>
            <person name="Walter F."/>
            <person name="Albersmeier A."/>
            <person name="Kalinowski J."/>
            <person name="Ruckert C."/>
        </authorList>
    </citation>
    <scope>NUCLEOTIDE SEQUENCE</scope>
    <source>
        <strain evidence="3">CGMCC 1.12919</strain>
    </source>
</reference>
<dbReference type="Pfam" id="PF01965">
    <property type="entry name" value="DJ-1_PfpI"/>
    <property type="match status" value="1"/>
</dbReference>
<proteinExistence type="predicted"/>
<dbReference type="PANTHER" id="PTHR43130:SF3">
    <property type="entry name" value="HTH-TYPE TRANSCRIPTIONAL REGULATOR RV1931C"/>
    <property type="match status" value="1"/>
</dbReference>
<dbReference type="AlphaFoldDB" id="A0A916USX4"/>
<feature type="domain" description="DJ-1/PfpI" evidence="2">
    <location>
        <begin position="69"/>
        <end position="225"/>
    </location>
</feature>
<dbReference type="Proteomes" id="UP000637002">
    <property type="component" value="Unassembled WGS sequence"/>
</dbReference>
<evidence type="ECO:0000259" key="2">
    <source>
        <dbReference type="Pfam" id="PF01965"/>
    </source>
</evidence>
<accession>A0A916USX4</accession>
<comment type="caution">
    <text evidence="3">The sequence shown here is derived from an EMBL/GenBank/DDBJ whole genome shotgun (WGS) entry which is preliminary data.</text>
</comment>
<dbReference type="InterPro" id="IPR002818">
    <property type="entry name" value="DJ-1/PfpI"/>
</dbReference>
<dbReference type="SUPFAM" id="SSF52317">
    <property type="entry name" value="Class I glutamine amidotransferase-like"/>
    <property type="match status" value="1"/>
</dbReference>
<dbReference type="InterPro" id="IPR052158">
    <property type="entry name" value="INH-QAR"/>
</dbReference>
<protein>
    <submittedName>
        <fullName evidence="3">Transcriptional regulator</fullName>
    </submittedName>
</protein>
<evidence type="ECO:0000313" key="4">
    <source>
        <dbReference type="Proteomes" id="UP000637002"/>
    </source>
</evidence>
<name>A0A916USX4_9HYPH</name>
<sequence>MRKRTILLAIGAALALPLIAAPFVLAPRPASTPLPPAAAVGSAEQARTIAAMRPPKRARPVIAIATFNAATEVSDLLSAYGVLRRADVADVTVVAERAAPVQLYPSLSIEPEATMSDFDARHPEGADYVVVPAMEPVDPFVAGWIAAQHRKGAKIVGICNGARTLAAAGLLDGRRATAHWNAIPELRQQHPTMQWVRDRRYVSDNGITTSTGISASVPVMLALVEAIGGRPVAERVAGDLGVTDWDARHRSAAFELTGEHQKTFVRNTLTFWRRETVGIPLHAGVDEVALGFMVDAYARTAMATVVTVGGEGAAVRSRHGLMIRPDRASDASAADHMLPAPSAESPAQTIARELPRIAARYDGSTAAIVALVMEYPWPGADVAAGAPGG</sequence>
<keyword evidence="4" id="KW-1185">Reference proteome</keyword>
<feature type="signal peptide" evidence="1">
    <location>
        <begin position="1"/>
        <end position="20"/>
    </location>
</feature>
<dbReference type="InterPro" id="IPR029062">
    <property type="entry name" value="Class_I_gatase-like"/>
</dbReference>
<gene>
    <name evidence="3" type="ORF">GCM10010994_50910</name>
</gene>
<reference evidence="3" key="2">
    <citation type="submission" date="2020-09" db="EMBL/GenBank/DDBJ databases">
        <authorList>
            <person name="Sun Q."/>
            <person name="Zhou Y."/>
        </authorList>
    </citation>
    <scope>NUCLEOTIDE SEQUENCE</scope>
    <source>
        <strain evidence="3">CGMCC 1.12919</strain>
    </source>
</reference>
<dbReference type="EMBL" id="BMGG01000010">
    <property type="protein sequence ID" value="GGC86803.1"/>
    <property type="molecule type" value="Genomic_DNA"/>
</dbReference>
<evidence type="ECO:0000313" key="3">
    <source>
        <dbReference type="EMBL" id="GGC86803.1"/>
    </source>
</evidence>
<dbReference type="PANTHER" id="PTHR43130">
    <property type="entry name" value="ARAC-FAMILY TRANSCRIPTIONAL REGULATOR"/>
    <property type="match status" value="1"/>
</dbReference>
<feature type="chain" id="PRO_5037711779" evidence="1">
    <location>
        <begin position="21"/>
        <end position="389"/>
    </location>
</feature>
<dbReference type="RefSeq" id="WP_188611994.1">
    <property type="nucleotide sequence ID" value="NZ_BMGG01000010.1"/>
</dbReference>
<evidence type="ECO:0000256" key="1">
    <source>
        <dbReference type="SAM" id="SignalP"/>
    </source>
</evidence>